<evidence type="ECO:0000256" key="4">
    <source>
        <dbReference type="ARBA" id="ARBA00022801"/>
    </source>
</evidence>
<organism evidence="8 9">
    <name type="scientific">Ureibacillus galli</name>
    <dbReference type="NCBI Taxonomy" id="2762222"/>
    <lineage>
        <taxon>Bacteria</taxon>
        <taxon>Bacillati</taxon>
        <taxon>Bacillota</taxon>
        <taxon>Bacilli</taxon>
        <taxon>Bacillales</taxon>
        <taxon>Caryophanaceae</taxon>
        <taxon>Ureibacillus</taxon>
    </lineage>
</organism>
<keyword evidence="2 6" id="KW-0645">Protease</keyword>
<evidence type="ECO:0000256" key="5">
    <source>
        <dbReference type="ARBA" id="ARBA00022825"/>
    </source>
</evidence>
<keyword evidence="5 6" id="KW-0720">Serine protease</keyword>
<dbReference type="PANTHER" id="PTHR15462">
    <property type="entry name" value="SERINE PROTEASE"/>
    <property type="match status" value="1"/>
</dbReference>
<dbReference type="PANTHER" id="PTHR15462:SF8">
    <property type="entry name" value="SERINE PROTEASE"/>
    <property type="match status" value="1"/>
</dbReference>
<keyword evidence="4 6" id="KW-0378">Hydrolase</keyword>
<feature type="chain" id="PRO_5044980881" description="Serine protease" evidence="6">
    <location>
        <begin position="25"/>
        <end position="332"/>
    </location>
</feature>
<sequence length="332" mass="36198">MRRIISAVLFGLMAFAITVSPSFANTISANSDSPYDLINSKGQIIKYSDLKNKVQSFNVNESSGEVGSGIVLPEREIPKDPNKPTINLGTGQIIGEDKESKNISPFAVIGTDQRTKVTDTTKTPHKQIAYVELEYDNFYAACTGTLIGKDLVLTNAHCVHDLDTGESAVGGVVIPALKDNHYSYGAYFIQDYYHPVGYSNSGDSQYDFAILKLEKYGSYDAGDIVGYLPYKQVTNLSGTTIKIYGYPADLIEETGLYNQWGMSGTVSQESTNLAYYTIDTFNGQSGSAMLNTSNQVVGVHNASYRLQNGNVINGGPKMTKPMVDFITWASLQ</sequence>
<dbReference type="InterPro" id="IPR009003">
    <property type="entry name" value="Peptidase_S1_PA"/>
</dbReference>
<name>A0ABR8XA34_9BACL</name>
<evidence type="ECO:0000256" key="1">
    <source>
        <dbReference type="ARBA" id="ARBA00008764"/>
    </source>
</evidence>
<dbReference type="InterPro" id="IPR043504">
    <property type="entry name" value="Peptidase_S1_PA_chymotrypsin"/>
</dbReference>
<feature type="signal peptide" evidence="6">
    <location>
        <begin position="1"/>
        <end position="24"/>
    </location>
</feature>
<gene>
    <name evidence="8" type="ORF">H9636_04750</name>
</gene>
<accession>A0ABR8XA34</accession>
<protein>
    <recommendedName>
        <fullName evidence="6">Serine protease</fullName>
        <ecNumber evidence="6">3.4.21.-</ecNumber>
    </recommendedName>
</protein>
<dbReference type="Gene3D" id="2.40.10.10">
    <property type="entry name" value="Trypsin-like serine proteases"/>
    <property type="match status" value="2"/>
</dbReference>
<evidence type="ECO:0000313" key="8">
    <source>
        <dbReference type="EMBL" id="MBD8025962.1"/>
    </source>
</evidence>
<comment type="similarity">
    <text evidence="1 6">Belongs to the peptidase S1B family.</text>
</comment>
<feature type="domain" description="Peptidase S1" evidence="7">
    <location>
        <begin position="124"/>
        <end position="313"/>
    </location>
</feature>
<keyword evidence="3 6" id="KW-0732">Signal</keyword>
<reference evidence="8 9" key="1">
    <citation type="submission" date="2020-08" db="EMBL/GenBank/DDBJ databases">
        <title>A Genomic Blueprint of the Chicken Gut Microbiome.</title>
        <authorList>
            <person name="Gilroy R."/>
            <person name="Ravi A."/>
            <person name="Getino M."/>
            <person name="Pursley I."/>
            <person name="Horton D.L."/>
            <person name="Alikhan N.-F."/>
            <person name="Baker D."/>
            <person name="Gharbi K."/>
            <person name="Hall N."/>
            <person name="Watson M."/>
            <person name="Adriaenssens E.M."/>
            <person name="Foster-Nyarko E."/>
            <person name="Jarju S."/>
            <person name="Secka A."/>
            <person name="Antonio M."/>
            <person name="Oren A."/>
            <person name="Chaudhuri R."/>
            <person name="La Ragione R.M."/>
            <person name="Hildebrand F."/>
            <person name="Pallen M.J."/>
        </authorList>
    </citation>
    <scope>NUCLEOTIDE SEQUENCE [LARGE SCALE GENOMIC DNA]</scope>
    <source>
        <strain evidence="8 9">Re31</strain>
    </source>
</reference>
<evidence type="ECO:0000256" key="6">
    <source>
        <dbReference type="RuleBase" id="RU004296"/>
    </source>
</evidence>
<dbReference type="PRINTS" id="PR00839">
    <property type="entry name" value="V8PROTEASE"/>
</dbReference>
<dbReference type="InterPro" id="IPR001254">
    <property type="entry name" value="Trypsin_dom"/>
</dbReference>
<dbReference type="InterPro" id="IPR008256">
    <property type="entry name" value="Peptidase_S1B"/>
</dbReference>
<dbReference type="InterPro" id="IPR050966">
    <property type="entry name" value="Glutamyl_endopeptidase"/>
</dbReference>
<dbReference type="SUPFAM" id="SSF50494">
    <property type="entry name" value="Trypsin-like serine proteases"/>
    <property type="match status" value="1"/>
</dbReference>
<keyword evidence="9" id="KW-1185">Reference proteome</keyword>
<dbReference type="EC" id="3.4.21.-" evidence="6"/>
<evidence type="ECO:0000259" key="7">
    <source>
        <dbReference type="Pfam" id="PF00089"/>
    </source>
</evidence>
<evidence type="ECO:0000256" key="2">
    <source>
        <dbReference type="ARBA" id="ARBA00022670"/>
    </source>
</evidence>
<dbReference type="EMBL" id="JACSQA010000004">
    <property type="protein sequence ID" value="MBD8025962.1"/>
    <property type="molecule type" value="Genomic_DNA"/>
</dbReference>
<dbReference type="Pfam" id="PF00089">
    <property type="entry name" value="Trypsin"/>
    <property type="match status" value="1"/>
</dbReference>
<evidence type="ECO:0000256" key="3">
    <source>
        <dbReference type="ARBA" id="ARBA00022729"/>
    </source>
</evidence>
<comment type="caution">
    <text evidence="8">The sequence shown here is derived from an EMBL/GenBank/DDBJ whole genome shotgun (WGS) entry which is preliminary data.</text>
</comment>
<dbReference type="RefSeq" id="WP_191706479.1">
    <property type="nucleotide sequence ID" value="NZ_JACSQA010000004.1"/>
</dbReference>
<evidence type="ECO:0000313" key="9">
    <source>
        <dbReference type="Proteomes" id="UP000640930"/>
    </source>
</evidence>
<proteinExistence type="inferred from homology"/>
<dbReference type="Proteomes" id="UP000640930">
    <property type="component" value="Unassembled WGS sequence"/>
</dbReference>